<gene>
    <name evidence="1" type="ORF">MNBD_GAMMA23-1838</name>
</gene>
<dbReference type="PANTHER" id="PTHR35936:SF35">
    <property type="entry name" value="L-CYSTINE-BINDING PROTEIN TCYJ"/>
    <property type="match status" value="1"/>
</dbReference>
<dbReference type="AlphaFoldDB" id="A0A3B1A4G5"/>
<accession>A0A3B1A4G5</accession>
<dbReference type="SUPFAM" id="SSF53850">
    <property type="entry name" value="Periplasmic binding protein-like II"/>
    <property type="match status" value="1"/>
</dbReference>
<organism evidence="1">
    <name type="scientific">hydrothermal vent metagenome</name>
    <dbReference type="NCBI Taxonomy" id="652676"/>
    <lineage>
        <taxon>unclassified sequences</taxon>
        <taxon>metagenomes</taxon>
        <taxon>ecological metagenomes</taxon>
    </lineage>
</organism>
<proteinExistence type="predicted"/>
<name>A0A3B1A4G5_9ZZZZ</name>
<dbReference type="PANTHER" id="PTHR35936">
    <property type="entry name" value="MEMBRANE-BOUND LYTIC MUREIN TRANSGLYCOSYLASE F"/>
    <property type="match status" value="1"/>
</dbReference>
<dbReference type="EMBL" id="UOFT01000030">
    <property type="protein sequence ID" value="VAW93089.1"/>
    <property type="molecule type" value="Genomic_DNA"/>
</dbReference>
<evidence type="ECO:0000313" key="1">
    <source>
        <dbReference type="EMBL" id="VAW93089.1"/>
    </source>
</evidence>
<sequence length="247" mass="28600">MFKAKLINKFIFTLLVLIASLPVSSADTVLTITSGRGEPFVNDKQNGFYDLIVKNMFKRINIKAKTVLLPSERSLINANTGVDDGNIARIKGIEKKYTNLVMIPGKIIDFDFVAFTKNKKYKVKNWESLKLYNVAFINGWKLFEKKVKYHKSLVRTQNFSQLLELLNNGRADIALYDLWSGVWWMKYQARKTNIQYLKPPIASYQLYLYLNKKHIKLVPRLSSALASMKNDGTYQRIYEQTLNVLLK</sequence>
<dbReference type="Gene3D" id="3.40.190.10">
    <property type="entry name" value="Periplasmic binding protein-like II"/>
    <property type="match status" value="2"/>
</dbReference>
<reference evidence="1" key="1">
    <citation type="submission" date="2018-06" db="EMBL/GenBank/DDBJ databases">
        <authorList>
            <person name="Zhirakovskaya E."/>
        </authorList>
    </citation>
    <scope>NUCLEOTIDE SEQUENCE</scope>
</reference>
<protein>
    <submittedName>
        <fullName evidence="1">Uncharacterized protein</fullName>
    </submittedName>
</protein>